<evidence type="ECO:0000256" key="4">
    <source>
        <dbReference type="ARBA" id="ARBA00022989"/>
    </source>
</evidence>
<dbReference type="GeneTree" id="ENSGT01030000234639"/>
<keyword evidence="12" id="KW-1185">Reference proteome</keyword>
<comment type="subcellular location">
    <subcellularLocation>
        <location evidence="1">Cell membrane</location>
        <topology evidence="1">Multi-pass membrane protein</topology>
    </subcellularLocation>
</comment>
<dbReference type="InterPro" id="IPR017452">
    <property type="entry name" value="GPCR_Rhodpsn_7TM"/>
</dbReference>
<keyword evidence="7" id="KW-0675">Receptor</keyword>
<dbReference type="InterPro" id="IPR026234">
    <property type="entry name" value="MRGPCRFAMILY"/>
</dbReference>
<dbReference type="PRINTS" id="PR00237">
    <property type="entry name" value="GPCRRHODOPSN"/>
</dbReference>
<evidence type="ECO:0000313" key="12">
    <source>
        <dbReference type="Proteomes" id="UP000694569"/>
    </source>
</evidence>
<evidence type="ECO:0000256" key="1">
    <source>
        <dbReference type="ARBA" id="ARBA00004651"/>
    </source>
</evidence>
<dbReference type="Gene3D" id="1.20.1070.10">
    <property type="entry name" value="Rhodopsin 7-helix transmembrane proteins"/>
    <property type="match status" value="1"/>
</dbReference>
<keyword evidence="8" id="KW-0807">Transducer</keyword>
<feature type="domain" description="G-protein coupled receptors family 1 profile" evidence="10">
    <location>
        <begin position="139"/>
        <end position="304"/>
    </location>
</feature>
<dbReference type="PANTHER" id="PTHR11334">
    <property type="entry name" value="MAS-RELATED G-PROTEIN COUPLED RECEPTOR"/>
    <property type="match status" value="1"/>
</dbReference>
<evidence type="ECO:0000256" key="7">
    <source>
        <dbReference type="ARBA" id="ARBA00023170"/>
    </source>
</evidence>
<protein>
    <recommendedName>
        <fullName evidence="10">G-protein coupled receptors family 1 profile domain-containing protein</fullName>
    </recommendedName>
</protein>
<keyword evidence="4 9" id="KW-1133">Transmembrane helix</keyword>
<organism evidence="11 12">
    <name type="scientific">Leptobrachium leishanense</name>
    <name type="common">Leishan spiny toad</name>
    <dbReference type="NCBI Taxonomy" id="445787"/>
    <lineage>
        <taxon>Eukaryota</taxon>
        <taxon>Metazoa</taxon>
        <taxon>Chordata</taxon>
        <taxon>Craniata</taxon>
        <taxon>Vertebrata</taxon>
        <taxon>Euteleostomi</taxon>
        <taxon>Amphibia</taxon>
        <taxon>Batrachia</taxon>
        <taxon>Anura</taxon>
        <taxon>Pelobatoidea</taxon>
        <taxon>Megophryidae</taxon>
        <taxon>Leptobrachium</taxon>
    </lineage>
</organism>
<dbReference type="Ensembl" id="ENSLLET00000010890.1">
    <property type="protein sequence ID" value="ENSLLEP00000010483.1"/>
    <property type="gene ID" value="ENSLLEG00000006664.1"/>
</dbReference>
<name>A0A8C5PAR3_9ANUR</name>
<dbReference type="SUPFAM" id="SSF81321">
    <property type="entry name" value="Family A G protein-coupled receptor-like"/>
    <property type="match status" value="1"/>
</dbReference>
<evidence type="ECO:0000259" key="10">
    <source>
        <dbReference type="PROSITE" id="PS50262"/>
    </source>
</evidence>
<feature type="transmembrane region" description="Helical" evidence="9">
    <location>
        <begin position="108"/>
        <end position="129"/>
    </location>
</feature>
<sequence>LRTIITFFVIPSNPHNLVLTRLLCVIHSPSHQRAALSNYKPLKKTATMSISNIEASENGLYKPRDSPDIHFTIAACCTFAVCLFGMLGNGIAFWFLCFRIPLNTYTVYIINLMIADFVYLFFSAILMIMQVDHLMAIRMFFLLAISIERCLSVYYPIWYRCRRPKHLSLIACLIMWLFACLVMTGLEQFVCTSGQQYLNPGSEYCTNVYFFTSALYIIVVLVLVVSSFTLLFDIQKASKHCHPPKLYIVIIVSATVFLISVIPARILGLLLYFKILNSDTLMLVFFYVTSLCSAFNCSTNPYIYMVVGRFGKRVDGGSNIKILRLKSQNSEIKSHIQCNINQKQIIK</sequence>
<proteinExistence type="predicted"/>
<reference evidence="11" key="2">
    <citation type="submission" date="2025-09" db="UniProtKB">
        <authorList>
            <consortium name="Ensembl"/>
        </authorList>
    </citation>
    <scope>IDENTIFICATION</scope>
</reference>
<dbReference type="AlphaFoldDB" id="A0A8C5PAR3"/>
<dbReference type="InterPro" id="IPR000276">
    <property type="entry name" value="GPCR_Rhodpsn"/>
</dbReference>
<feature type="transmembrane region" description="Helical" evidence="9">
    <location>
        <begin position="284"/>
        <end position="303"/>
    </location>
</feature>
<dbReference type="Proteomes" id="UP000694569">
    <property type="component" value="Unplaced"/>
</dbReference>
<dbReference type="GO" id="GO:0005886">
    <property type="term" value="C:plasma membrane"/>
    <property type="evidence" value="ECO:0007669"/>
    <property type="project" value="UniProtKB-SubCell"/>
</dbReference>
<evidence type="ECO:0000256" key="2">
    <source>
        <dbReference type="ARBA" id="ARBA00022475"/>
    </source>
</evidence>
<evidence type="ECO:0000256" key="9">
    <source>
        <dbReference type="SAM" id="Phobius"/>
    </source>
</evidence>
<dbReference type="GO" id="GO:0004930">
    <property type="term" value="F:G protein-coupled receptor activity"/>
    <property type="evidence" value="ECO:0007669"/>
    <property type="project" value="UniProtKB-KW"/>
</dbReference>
<feature type="transmembrane region" description="Helical" evidence="9">
    <location>
        <begin position="246"/>
        <end position="272"/>
    </location>
</feature>
<evidence type="ECO:0000256" key="8">
    <source>
        <dbReference type="ARBA" id="ARBA00023224"/>
    </source>
</evidence>
<feature type="transmembrane region" description="Helical" evidence="9">
    <location>
        <begin position="209"/>
        <end position="234"/>
    </location>
</feature>
<accession>A0A8C5PAR3</accession>
<dbReference type="Pfam" id="PF00001">
    <property type="entry name" value="7tm_1"/>
    <property type="match status" value="1"/>
</dbReference>
<feature type="transmembrane region" description="Helical" evidence="9">
    <location>
        <begin position="135"/>
        <end position="155"/>
    </location>
</feature>
<keyword evidence="5" id="KW-0297">G-protein coupled receptor</keyword>
<evidence type="ECO:0000256" key="3">
    <source>
        <dbReference type="ARBA" id="ARBA00022692"/>
    </source>
</evidence>
<reference evidence="11" key="1">
    <citation type="submission" date="2025-08" db="UniProtKB">
        <authorList>
            <consortium name="Ensembl"/>
        </authorList>
    </citation>
    <scope>IDENTIFICATION</scope>
</reference>
<dbReference type="PROSITE" id="PS50262">
    <property type="entry name" value="G_PROTEIN_RECEP_F1_2"/>
    <property type="match status" value="1"/>
</dbReference>
<feature type="transmembrane region" description="Helical" evidence="9">
    <location>
        <begin position="167"/>
        <end position="189"/>
    </location>
</feature>
<feature type="transmembrane region" description="Helical" evidence="9">
    <location>
        <begin position="69"/>
        <end position="96"/>
    </location>
</feature>
<keyword evidence="3 9" id="KW-0812">Transmembrane</keyword>
<keyword evidence="6 9" id="KW-0472">Membrane</keyword>
<evidence type="ECO:0000313" key="11">
    <source>
        <dbReference type="Ensembl" id="ENSLLEP00000010483.1"/>
    </source>
</evidence>
<evidence type="ECO:0000256" key="6">
    <source>
        <dbReference type="ARBA" id="ARBA00023136"/>
    </source>
</evidence>
<dbReference type="OrthoDB" id="6091802at2759"/>
<evidence type="ECO:0000256" key="5">
    <source>
        <dbReference type="ARBA" id="ARBA00023040"/>
    </source>
</evidence>
<keyword evidence="2" id="KW-1003">Cell membrane</keyword>
<dbReference type="PANTHER" id="PTHR11334:SF29">
    <property type="entry name" value="MAS-RELATED G-PROTEIN COUPLED RECEPTOR MEMBER X2"/>
    <property type="match status" value="1"/>
</dbReference>